<protein>
    <recommendedName>
        <fullName evidence="8">DUF3592 domain-containing protein</fullName>
    </recommendedName>
</protein>
<dbReference type="OrthoDB" id="1372606at2"/>
<name>A0A1B9DGL7_9FLAO</name>
<dbReference type="EMBL" id="BJVF01000002">
    <property type="protein sequence ID" value="GEL11038.1"/>
    <property type="molecule type" value="Genomic_DNA"/>
</dbReference>
<keyword evidence="1" id="KW-1133">Transmembrane helix</keyword>
<organism evidence="3 5">
    <name type="scientific">Flavobacterium glycines</name>
    <dbReference type="NCBI Taxonomy" id="551990"/>
    <lineage>
        <taxon>Bacteria</taxon>
        <taxon>Pseudomonadati</taxon>
        <taxon>Bacteroidota</taxon>
        <taxon>Flavobacteriia</taxon>
        <taxon>Flavobacteriales</taxon>
        <taxon>Flavobacteriaceae</taxon>
        <taxon>Flavobacterium</taxon>
    </lineage>
</organism>
<feature type="transmembrane region" description="Helical" evidence="1">
    <location>
        <begin position="138"/>
        <end position="157"/>
    </location>
</feature>
<reference evidence="3" key="2">
    <citation type="submission" date="2016-03" db="EMBL/GenBank/DDBJ databases">
        <authorList>
            <person name="Ploux O."/>
        </authorList>
    </citation>
    <scope>NUCLEOTIDE SEQUENCE</scope>
    <source>
        <strain evidence="3">NBRC 105008</strain>
    </source>
</reference>
<keyword evidence="6" id="KW-1185">Reference proteome</keyword>
<evidence type="ECO:0008006" key="8">
    <source>
        <dbReference type="Google" id="ProtNLM"/>
    </source>
</evidence>
<evidence type="ECO:0000313" key="5">
    <source>
        <dbReference type="Proteomes" id="UP000093226"/>
    </source>
</evidence>
<accession>A0A1B9DGL7</accession>
<evidence type="ECO:0000313" key="2">
    <source>
        <dbReference type="EMBL" id="GEL11038.1"/>
    </source>
</evidence>
<sequence>MNKKTKHLINSILFGTTSIIYFFLAYIGFSKQNIDLSKYRQYENIIIDKGIDIHYSSKGHESDVFYISLKGLDEDLGIYRMSKNYTDLLEQLNIGDKVTVYYRPSKNKENINIDLIQVEKNNKIIIDKNEYEKKESSLIYIGIVAGLGTLLMAYRYYKFGSIF</sequence>
<keyword evidence="1" id="KW-0472">Membrane</keyword>
<reference evidence="5" key="1">
    <citation type="submission" date="2016-03" db="EMBL/GenBank/DDBJ databases">
        <title>Draft genome sequence of Paenibacillus glacialis DSM 22343.</title>
        <authorList>
            <person name="Shin S.-K."/>
            <person name="Yi H."/>
        </authorList>
    </citation>
    <scope>NUCLEOTIDE SEQUENCE [LARGE SCALE GENOMIC DNA]</scope>
    <source>
        <strain evidence="5">NBRC 105008</strain>
    </source>
</reference>
<gene>
    <name evidence="3" type="ORF">FBGL_14825</name>
    <name evidence="2" type="ORF">FGL01_17770</name>
    <name evidence="4" type="ORF">SAMN05192550_1882</name>
</gene>
<evidence type="ECO:0000313" key="6">
    <source>
        <dbReference type="Proteomes" id="UP000182367"/>
    </source>
</evidence>
<comment type="caution">
    <text evidence="3">The sequence shown here is derived from an EMBL/GenBank/DDBJ whole genome shotgun (WGS) entry which is preliminary data.</text>
</comment>
<dbReference type="Proteomes" id="UP000182367">
    <property type="component" value="Unassembled WGS sequence"/>
</dbReference>
<dbReference type="Proteomes" id="UP000321579">
    <property type="component" value="Unassembled WGS sequence"/>
</dbReference>
<dbReference type="EMBL" id="FNEO01000002">
    <property type="protein sequence ID" value="SDJ31307.1"/>
    <property type="molecule type" value="Genomic_DNA"/>
</dbReference>
<keyword evidence="1" id="KW-0812">Transmembrane</keyword>
<dbReference type="Proteomes" id="UP000093226">
    <property type="component" value="Unassembled WGS sequence"/>
</dbReference>
<proteinExistence type="predicted"/>
<reference evidence="4 6" key="3">
    <citation type="submission" date="2016-10" db="EMBL/GenBank/DDBJ databases">
        <authorList>
            <person name="Varghese N."/>
            <person name="Submissions S."/>
        </authorList>
    </citation>
    <scope>NUCLEOTIDE SEQUENCE [LARGE SCALE GENOMIC DNA]</scope>
    <source>
        <strain evidence="4 6">Gm-149</strain>
    </source>
</reference>
<dbReference type="RefSeq" id="WP_066329759.1">
    <property type="nucleotide sequence ID" value="NZ_BJVF01000002.1"/>
</dbReference>
<reference evidence="2 7" key="4">
    <citation type="submission" date="2019-07" db="EMBL/GenBank/DDBJ databases">
        <title>Whole genome shotgun sequence of Flavobacterium glycines NBRC 105008.</title>
        <authorList>
            <person name="Hosoyama A."/>
            <person name="Uohara A."/>
            <person name="Ohji S."/>
            <person name="Ichikawa N."/>
        </authorList>
    </citation>
    <scope>NUCLEOTIDE SEQUENCE [LARGE SCALE GENOMIC DNA]</scope>
    <source>
        <strain evidence="2 7">NBRC 105008</strain>
    </source>
</reference>
<evidence type="ECO:0000256" key="1">
    <source>
        <dbReference type="SAM" id="Phobius"/>
    </source>
</evidence>
<evidence type="ECO:0000313" key="3">
    <source>
        <dbReference type="EMBL" id="OCB68854.1"/>
    </source>
</evidence>
<evidence type="ECO:0000313" key="4">
    <source>
        <dbReference type="EMBL" id="SDJ31307.1"/>
    </source>
</evidence>
<dbReference type="EMBL" id="LVEO01000029">
    <property type="protein sequence ID" value="OCB68854.1"/>
    <property type="molecule type" value="Genomic_DNA"/>
</dbReference>
<feature type="transmembrane region" description="Helical" evidence="1">
    <location>
        <begin position="12"/>
        <end position="29"/>
    </location>
</feature>
<evidence type="ECO:0000313" key="7">
    <source>
        <dbReference type="Proteomes" id="UP000321579"/>
    </source>
</evidence>
<dbReference type="AlphaFoldDB" id="A0A1B9DGL7"/>